<sequence>MDWPNLLCPDCDYQFQAIDISGFNCTSFQTLVDSCSCRSCGVDIHPEDALLEYFTRIPITEIGGRPIQLGSRASIGTIELEVGKTKEVPLIGGNSLDIGLSLLAETDRPSGQSITDLQGVALDWYPRHLLVENSVIIDIVQPDEGKIAFVTSELNSNAPDRVTVAYNYHSRPSDIEQPPWIDLLLNAVRLFYQSEWIAMLPLLISAYDNHLARQLRRTLEAEGKSVTEIEQFLQNDYRGWKDRSKEGLEKVTSHRFSTYSGSLYDNFHTIREERNNKIIHVDSDDDVADISVQESRDYFTTTIESILTIHEICNQKRINI</sequence>
<comment type="caution">
    <text evidence="1">The sequence shown here is derived from an EMBL/GenBank/DDBJ whole genome shotgun (WGS) entry which is preliminary data.</text>
</comment>
<dbReference type="Proteomes" id="UP001596312">
    <property type="component" value="Unassembled WGS sequence"/>
</dbReference>
<proteinExistence type="predicted"/>
<organism evidence="1 2">
    <name type="scientific">Halalkalicoccus tibetensis</name>
    <dbReference type="NCBI Taxonomy" id="175632"/>
    <lineage>
        <taxon>Archaea</taxon>
        <taxon>Methanobacteriati</taxon>
        <taxon>Methanobacteriota</taxon>
        <taxon>Stenosarchaea group</taxon>
        <taxon>Halobacteria</taxon>
        <taxon>Halobacteriales</taxon>
        <taxon>Halococcaceae</taxon>
        <taxon>Halalkalicoccus</taxon>
    </lineage>
</organism>
<protein>
    <submittedName>
        <fullName evidence="1">Uncharacterized protein</fullName>
    </submittedName>
</protein>
<dbReference type="RefSeq" id="WP_340602260.1">
    <property type="nucleotide sequence ID" value="NZ_JBBMXV010000001.1"/>
</dbReference>
<evidence type="ECO:0000313" key="2">
    <source>
        <dbReference type="Proteomes" id="UP001596312"/>
    </source>
</evidence>
<reference evidence="1 2" key="1">
    <citation type="journal article" date="2019" name="Int. J. Syst. Evol. Microbiol.">
        <title>The Global Catalogue of Microorganisms (GCM) 10K type strain sequencing project: providing services to taxonomists for standard genome sequencing and annotation.</title>
        <authorList>
            <consortium name="The Broad Institute Genomics Platform"/>
            <consortium name="The Broad Institute Genome Sequencing Center for Infectious Disease"/>
            <person name="Wu L."/>
            <person name="Ma J."/>
        </authorList>
    </citation>
    <scope>NUCLEOTIDE SEQUENCE [LARGE SCALE GENOMIC DNA]</scope>
    <source>
        <strain evidence="1 2">CGMCC 1.3240</strain>
    </source>
</reference>
<gene>
    <name evidence="1" type="ORF">ACFQGH_01015</name>
</gene>
<keyword evidence="2" id="KW-1185">Reference proteome</keyword>
<evidence type="ECO:0000313" key="1">
    <source>
        <dbReference type="EMBL" id="MFC6903772.1"/>
    </source>
</evidence>
<name>A0ABD5V2E7_9EURY</name>
<dbReference type="AlphaFoldDB" id="A0ABD5V2E7"/>
<accession>A0ABD5V2E7</accession>
<dbReference type="EMBL" id="JBHSXQ010000001">
    <property type="protein sequence ID" value="MFC6903772.1"/>
    <property type="molecule type" value="Genomic_DNA"/>
</dbReference>